<protein>
    <submittedName>
        <fullName evidence="1">Uncharacterized protein</fullName>
    </submittedName>
</protein>
<dbReference type="OrthoDB" id="227375at186822"/>
<sequence>MTKRRKELLKRLENFKSVPGHGPDINAKTDDELELYLSLLEAMFKRAFCQVDDEEGVSVEDDRL</sequence>
<organism evidence="1 2">
    <name type="scientific">Paenibacillus thiaminolyticus</name>
    <name type="common">Bacillus thiaminolyticus</name>
    <dbReference type="NCBI Taxonomy" id="49283"/>
    <lineage>
        <taxon>Bacteria</taxon>
        <taxon>Bacillati</taxon>
        <taxon>Bacillota</taxon>
        <taxon>Bacilli</taxon>
        <taxon>Bacillales</taxon>
        <taxon>Paenibacillaceae</taxon>
        <taxon>Paenibacillus</taxon>
    </lineage>
</organism>
<comment type="caution">
    <text evidence="1">The sequence shown here is derived from an EMBL/GenBank/DDBJ whole genome shotgun (WGS) entry which is preliminary data.</text>
</comment>
<evidence type="ECO:0000313" key="2">
    <source>
        <dbReference type="Proteomes" id="UP000266177"/>
    </source>
</evidence>
<name>A0A3A3GNL5_PANTH</name>
<dbReference type="RefSeq" id="WP_119790171.1">
    <property type="nucleotide sequence ID" value="NZ_QYZD01000001.1"/>
</dbReference>
<proteinExistence type="predicted"/>
<dbReference type="Proteomes" id="UP000266177">
    <property type="component" value="Unassembled WGS sequence"/>
</dbReference>
<evidence type="ECO:0000313" key="1">
    <source>
        <dbReference type="EMBL" id="RJG26685.1"/>
    </source>
</evidence>
<dbReference type="AlphaFoldDB" id="A0A3A3GNL5"/>
<dbReference type="EMBL" id="QYZD01000001">
    <property type="protein sequence ID" value="RJG26685.1"/>
    <property type="molecule type" value="Genomic_DNA"/>
</dbReference>
<gene>
    <name evidence="1" type="ORF">DQX05_01240</name>
</gene>
<accession>A0A3A3GNL5</accession>
<reference evidence="1 2" key="1">
    <citation type="submission" date="2018-09" db="EMBL/GenBank/DDBJ databases">
        <title>Paenibacillus SK2017-BO5.</title>
        <authorList>
            <person name="Piskunova J.V."/>
            <person name="Dubiley S.A."/>
            <person name="Severinov K.V."/>
        </authorList>
    </citation>
    <scope>NUCLEOTIDE SEQUENCE [LARGE SCALE GENOMIC DNA]</scope>
    <source>
        <strain evidence="1 2">BO5</strain>
    </source>
</reference>